<dbReference type="KEGG" id="tad:TRIADDRAFT_54039"/>
<dbReference type="SUPFAM" id="SSF81321">
    <property type="entry name" value="Family A G protein-coupled receptor-like"/>
    <property type="match status" value="1"/>
</dbReference>
<dbReference type="GO" id="GO:0016020">
    <property type="term" value="C:membrane"/>
    <property type="evidence" value="ECO:0007669"/>
    <property type="project" value="UniProtKB-SubCell"/>
</dbReference>
<keyword evidence="3 6" id="KW-1133">Transmembrane helix</keyword>
<feature type="transmembrane region" description="Helical" evidence="6">
    <location>
        <begin position="69"/>
        <end position="94"/>
    </location>
</feature>
<feature type="transmembrane region" description="Helical" evidence="6">
    <location>
        <begin position="114"/>
        <end position="137"/>
    </location>
</feature>
<dbReference type="PROSITE" id="PS00237">
    <property type="entry name" value="G_PROTEIN_RECEP_F1_1"/>
    <property type="match status" value="1"/>
</dbReference>
<reference evidence="8 9" key="1">
    <citation type="journal article" date="2008" name="Nature">
        <title>The Trichoplax genome and the nature of placozoans.</title>
        <authorList>
            <person name="Srivastava M."/>
            <person name="Begovic E."/>
            <person name="Chapman J."/>
            <person name="Putnam N.H."/>
            <person name="Hellsten U."/>
            <person name="Kawashima T."/>
            <person name="Kuo A."/>
            <person name="Mitros T."/>
            <person name="Salamov A."/>
            <person name="Carpenter M.L."/>
            <person name="Signorovitch A.Y."/>
            <person name="Moreno M.A."/>
            <person name="Kamm K."/>
            <person name="Grimwood J."/>
            <person name="Schmutz J."/>
            <person name="Shapiro H."/>
            <person name="Grigoriev I.V."/>
            <person name="Buss L.W."/>
            <person name="Schierwater B."/>
            <person name="Dellaporta S.L."/>
            <person name="Rokhsar D.S."/>
        </authorList>
    </citation>
    <scope>NUCLEOTIDE SEQUENCE [LARGE SCALE GENOMIC DNA]</scope>
    <source>
        <strain evidence="8 9">Grell-BS-1999</strain>
    </source>
</reference>
<dbReference type="EMBL" id="DS985243">
    <property type="protein sequence ID" value="EDV26246.1"/>
    <property type="molecule type" value="Genomic_DNA"/>
</dbReference>
<dbReference type="InParanoid" id="B3RQY0"/>
<feature type="transmembrane region" description="Helical" evidence="6">
    <location>
        <begin position="258"/>
        <end position="276"/>
    </location>
</feature>
<feature type="transmembrane region" description="Helical" evidence="6">
    <location>
        <begin position="202"/>
        <end position="225"/>
    </location>
</feature>
<feature type="transmembrane region" description="Helical" evidence="6">
    <location>
        <begin position="158"/>
        <end position="182"/>
    </location>
</feature>
<dbReference type="GO" id="GO:0004930">
    <property type="term" value="F:G protein-coupled receptor activity"/>
    <property type="evidence" value="ECO:0007669"/>
    <property type="project" value="UniProtKB-KW"/>
</dbReference>
<evidence type="ECO:0000256" key="2">
    <source>
        <dbReference type="ARBA" id="ARBA00022692"/>
    </source>
</evidence>
<dbReference type="OMA" id="NIAVVWI"/>
<keyword evidence="5" id="KW-0675">Receptor</keyword>
<organism evidence="8 9">
    <name type="scientific">Trichoplax adhaerens</name>
    <name type="common">Trichoplax reptans</name>
    <dbReference type="NCBI Taxonomy" id="10228"/>
    <lineage>
        <taxon>Eukaryota</taxon>
        <taxon>Metazoa</taxon>
        <taxon>Placozoa</taxon>
        <taxon>Uniplacotomia</taxon>
        <taxon>Trichoplacea</taxon>
        <taxon>Trichoplacidae</taxon>
        <taxon>Trichoplax</taxon>
    </lineage>
</organism>
<dbReference type="AlphaFoldDB" id="B3RQY0"/>
<dbReference type="Pfam" id="PF00001">
    <property type="entry name" value="7tm_1"/>
    <property type="match status" value="1"/>
</dbReference>
<dbReference type="InterPro" id="IPR017452">
    <property type="entry name" value="GPCR_Rhodpsn_7TM"/>
</dbReference>
<protein>
    <recommendedName>
        <fullName evidence="7">G-protein coupled receptors family 1 profile domain-containing protein</fullName>
    </recommendedName>
</protein>
<dbReference type="FunCoup" id="B3RQY0">
    <property type="interactions" value="99"/>
</dbReference>
<accession>B3RQY0</accession>
<dbReference type="CDD" id="cd00637">
    <property type="entry name" value="7tm_classA_rhodopsin-like"/>
    <property type="match status" value="1"/>
</dbReference>
<evidence type="ECO:0000256" key="6">
    <source>
        <dbReference type="SAM" id="Phobius"/>
    </source>
</evidence>
<dbReference type="PROSITE" id="PS50262">
    <property type="entry name" value="G_PROTEIN_RECEP_F1_2"/>
    <property type="match status" value="1"/>
</dbReference>
<dbReference type="HOGENOM" id="CLU_009579_6_0_1"/>
<evidence type="ECO:0000313" key="8">
    <source>
        <dbReference type="EMBL" id="EDV26246.1"/>
    </source>
</evidence>
<evidence type="ECO:0000313" key="9">
    <source>
        <dbReference type="Proteomes" id="UP000009022"/>
    </source>
</evidence>
<feature type="transmembrane region" description="Helical" evidence="6">
    <location>
        <begin position="32"/>
        <end position="57"/>
    </location>
</feature>
<keyword evidence="9" id="KW-1185">Reference proteome</keyword>
<evidence type="ECO:0000256" key="3">
    <source>
        <dbReference type="ARBA" id="ARBA00022989"/>
    </source>
</evidence>
<evidence type="ECO:0000256" key="4">
    <source>
        <dbReference type="ARBA" id="ARBA00023136"/>
    </source>
</evidence>
<keyword evidence="4 6" id="KW-0472">Membrane</keyword>
<keyword evidence="2 5" id="KW-0812">Transmembrane</keyword>
<proteinExistence type="inferred from homology"/>
<dbReference type="eggNOG" id="KOG3656">
    <property type="taxonomic scope" value="Eukaryota"/>
</dbReference>
<keyword evidence="5" id="KW-0807">Transducer</keyword>
<evidence type="ECO:0000259" key="7">
    <source>
        <dbReference type="PROSITE" id="PS50262"/>
    </source>
</evidence>
<comment type="subcellular location">
    <subcellularLocation>
        <location evidence="1">Membrane</location>
    </subcellularLocation>
</comment>
<dbReference type="Gene3D" id="1.20.1070.10">
    <property type="entry name" value="Rhodopsin 7-helix transmembrane proteins"/>
    <property type="match status" value="1"/>
</dbReference>
<gene>
    <name evidence="8" type="ORF">TRIADDRAFT_54039</name>
</gene>
<comment type="similarity">
    <text evidence="5">Belongs to the G-protein coupled receptor 1 family.</text>
</comment>
<dbReference type="CTD" id="6751457"/>
<keyword evidence="5" id="KW-0297">G-protein coupled receptor</keyword>
<evidence type="ECO:0000256" key="1">
    <source>
        <dbReference type="ARBA" id="ARBA00004370"/>
    </source>
</evidence>
<name>B3RQY0_TRIAD</name>
<dbReference type="STRING" id="10228.B3RQY0"/>
<dbReference type="PANTHER" id="PTHR45698">
    <property type="entry name" value="TRACE AMINE-ASSOCIATED RECEPTOR 19N-RELATED"/>
    <property type="match status" value="1"/>
</dbReference>
<dbReference type="PANTHER" id="PTHR45698:SF1">
    <property type="entry name" value="TRACE AMINE-ASSOCIATED RECEPTOR 13C-LIKE"/>
    <property type="match status" value="1"/>
</dbReference>
<feature type="domain" description="G-protein coupled receptors family 1 profile" evidence="7">
    <location>
        <begin position="47"/>
        <end position="313"/>
    </location>
</feature>
<dbReference type="InterPro" id="IPR000276">
    <property type="entry name" value="GPCR_Rhodpsn"/>
</dbReference>
<evidence type="ECO:0000256" key="5">
    <source>
        <dbReference type="RuleBase" id="RU000688"/>
    </source>
</evidence>
<sequence>MEYLYDRTANRSNLSSEAPQILLRNGLTIRQILHIIYGILAFVSILGNSLVFAIITTHRRGKMLQSSNNLLIASMAMMDMMTGITIYATPTFVFPAETYPYPKNPSACEAFCRIIASEYLLFYFGFGSVITVTAIAVERWIAIAKPLSYRKIMTTKRVKIFISILWVFCLFISVDVMIQIKYESNNTIPCQRYDFATRQPGTTIFLLLEVVRLFFPVLLTLVCYADIARRILCPSKVNTLNLTSNRVIGIRYKSKRKVTIMSATTALAFISCWLPNEIYFSLTALNQTIYDQTTIRITKSLIILSSCLSPFIYSATNEEYRKGLRSLLSPLWNSISTICRFRYQNPFPGSKSKSMVISTSAVAL</sequence>
<dbReference type="OrthoDB" id="10042731at2759"/>
<dbReference type="Proteomes" id="UP000009022">
    <property type="component" value="Unassembled WGS sequence"/>
</dbReference>
<dbReference type="GeneID" id="6751457"/>
<dbReference type="RefSeq" id="XP_002110242.1">
    <property type="nucleotide sequence ID" value="XM_002110206.1"/>
</dbReference>
<dbReference type="PhylomeDB" id="B3RQY0"/>
<dbReference type="PRINTS" id="PR00237">
    <property type="entry name" value="GPCRRHODOPSN"/>
</dbReference>